<feature type="transmembrane region" description="Helical" evidence="2">
    <location>
        <begin position="28"/>
        <end position="48"/>
    </location>
</feature>
<keyword evidence="4" id="KW-1185">Reference proteome</keyword>
<accession>A0ABP8KIE5</accession>
<dbReference type="Proteomes" id="UP001500945">
    <property type="component" value="Unassembled WGS sequence"/>
</dbReference>
<feature type="region of interest" description="Disordered" evidence="1">
    <location>
        <begin position="1"/>
        <end position="25"/>
    </location>
</feature>
<keyword evidence="2" id="KW-0472">Membrane</keyword>
<evidence type="ECO:0000313" key="3">
    <source>
        <dbReference type="EMBL" id="GAA4407926.1"/>
    </source>
</evidence>
<evidence type="ECO:0000313" key="4">
    <source>
        <dbReference type="Proteomes" id="UP001500945"/>
    </source>
</evidence>
<reference evidence="4" key="1">
    <citation type="journal article" date="2019" name="Int. J. Syst. Evol. Microbiol.">
        <title>The Global Catalogue of Microorganisms (GCM) 10K type strain sequencing project: providing services to taxonomists for standard genome sequencing and annotation.</title>
        <authorList>
            <consortium name="The Broad Institute Genomics Platform"/>
            <consortium name="The Broad Institute Genome Sequencing Center for Infectious Disease"/>
            <person name="Wu L."/>
            <person name="Ma J."/>
        </authorList>
    </citation>
    <scope>NUCLEOTIDE SEQUENCE [LARGE SCALE GENOMIC DNA]</scope>
    <source>
        <strain evidence="4">JCM 17809</strain>
    </source>
</reference>
<keyword evidence="2" id="KW-1133">Transmembrane helix</keyword>
<organism evidence="3 4">
    <name type="scientific">Fodinibacter luteus</name>
    <dbReference type="NCBI Taxonomy" id="552064"/>
    <lineage>
        <taxon>Bacteria</taxon>
        <taxon>Bacillati</taxon>
        <taxon>Actinomycetota</taxon>
        <taxon>Actinomycetes</taxon>
        <taxon>Micrococcales</taxon>
        <taxon>Intrasporangiaceae</taxon>
        <taxon>Fodinibacter (ex Wang et al. 2009)</taxon>
    </lineage>
</organism>
<proteinExistence type="predicted"/>
<evidence type="ECO:0000256" key="2">
    <source>
        <dbReference type="SAM" id="Phobius"/>
    </source>
</evidence>
<keyword evidence="2" id="KW-0812">Transmembrane</keyword>
<protein>
    <submittedName>
        <fullName evidence="3">Uncharacterized protein</fullName>
    </submittedName>
</protein>
<comment type="caution">
    <text evidence="3">The sequence shown here is derived from an EMBL/GenBank/DDBJ whole genome shotgun (WGS) entry which is preliminary data.</text>
</comment>
<feature type="transmembrane region" description="Helical" evidence="2">
    <location>
        <begin position="54"/>
        <end position="74"/>
    </location>
</feature>
<evidence type="ECO:0000256" key="1">
    <source>
        <dbReference type="SAM" id="MobiDB-lite"/>
    </source>
</evidence>
<sequence>MADRARPSARARAGPAARPPARPGARPGLRPLLAGAALAAAVVLLAFARGPVAILAAATVAVLTGFVLAVPPLLRHDGIDWDWLPDRAREVPPEPGIATLRRLLDPNDRDTDAPEQLQALVRAIAADRADGRPVGPGRLATYLDGPPRRLDLAEAEAVVTELEALPPKEHH</sequence>
<dbReference type="RefSeq" id="WP_345206334.1">
    <property type="nucleotide sequence ID" value="NZ_BAABGM010000015.1"/>
</dbReference>
<gene>
    <name evidence="3" type="ORF">GCM10023168_24580</name>
</gene>
<name>A0ABP8KIE5_9MICO</name>
<dbReference type="EMBL" id="BAABGM010000015">
    <property type="protein sequence ID" value="GAA4407926.1"/>
    <property type="molecule type" value="Genomic_DNA"/>
</dbReference>